<name>A0A2G9Q9V3_AQUCT</name>
<dbReference type="FunFam" id="2.60.40.10:FF:001931">
    <property type="entry name" value="Uncharacterized LOC100216153"/>
    <property type="match status" value="1"/>
</dbReference>
<organism evidence="3 4">
    <name type="scientific">Aquarana catesbeiana</name>
    <name type="common">American bullfrog</name>
    <name type="synonym">Rana catesbeiana</name>
    <dbReference type="NCBI Taxonomy" id="8400"/>
    <lineage>
        <taxon>Eukaryota</taxon>
        <taxon>Metazoa</taxon>
        <taxon>Chordata</taxon>
        <taxon>Craniata</taxon>
        <taxon>Vertebrata</taxon>
        <taxon>Euteleostomi</taxon>
        <taxon>Amphibia</taxon>
        <taxon>Batrachia</taxon>
        <taxon>Anura</taxon>
        <taxon>Neobatrachia</taxon>
        <taxon>Ranoidea</taxon>
        <taxon>Ranidae</taxon>
        <taxon>Aquarana</taxon>
    </lineage>
</organism>
<dbReference type="InterPro" id="IPR007110">
    <property type="entry name" value="Ig-like_dom"/>
</dbReference>
<dbReference type="Gene3D" id="2.60.40.10">
    <property type="entry name" value="Immunoglobulins"/>
    <property type="match status" value="2"/>
</dbReference>
<dbReference type="EMBL" id="KZ060375">
    <property type="protein sequence ID" value="PIO12392.1"/>
    <property type="molecule type" value="Genomic_DNA"/>
</dbReference>
<sequence length="235" mass="27317">MSIISFSYYLCFFLNFLAKPQLLQPISQSLFVTGELKYLVTLEKFYPKNITIRWTHGVGEPQEILSSTEKFTDIPDGTYNVCSEVRIPEELLMNPQFKVRVTWEHESLDTPGYKDLSIRDPEYPWTPVVEEIQTPNIFPDTPVTLQCHISEYFPNAITVTWLRKSQNQEIREEIDNMVSKTITPRREADNTYSCTARLIISPILSVHQGAEYICRVDHPSLEKPIEKKTRKLIVM</sequence>
<dbReference type="InterPro" id="IPR003006">
    <property type="entry name" value="Ig/MHC_CS"/>
</dbReference>
<protein>
    <recommendedName>
        <fullName evidence="2">Ig-like domain-containing protein</fullName>
    </recommendedName>
</protein>
<dbReference type="FunFam" id="2.60.40.10:FF:001774">
    <property type="entry name" value="Uncharacterized LOC100216153"/>
    <property type="match status" value="1"/>
</dbReference>
<keyword evidence="1" id="KW-0393">Immunoglobulin domain</keyword>
<dbReference type="InterPro" id="IPR003597">
    <property type="entry name" value="Ig_C1-set"/>
</dbReference>
<feature type="non-terminal residue" evidence="3">
    <location>
        <position position="235"/>
    </location>
</feature>
<dbReference type="Proteomes" id="UP000228934">
    <property type="component" value="Unassembled WGS sequence"/>
</dbReference>
<dbReference type="Pfam" id="PF07654">
    <property type="entry name" value="C1-set"/>
    <property type="match status" value="1"/>
</dbReference>
<keyword evidence="4" id="KW-1185">Reference proteome</keyword>
<dbReference type="PROSITE" id="PS50835">
    <property type="entry name" value="IG_LIKE"/>
    <property type="match status" value="1"/>
</dbReference>
<dbReference type="OrthoDB" id="10043043at2759"/>
<dbReference type="PANTHER" id="PTHR23411">
    <property type="entry name" value="TAPASIN"/>
    <property type="match status" value="1"/>
</dbReference>
<dbReference type="InterPro" id="IPR013783">
    <property type="entry name" value="Ig-like_fold"/>
</dbReference>
<dbReference type="InterPro" id="IPR036179">
    <property type="entry name" value="Ig-like_dom_sf"/>
</dbReference>
<dbReference type="InterPro" id="IPR050380">
    <property type="entry name" value="Immune_Resp_Modulators"/>
</dbReference>
<dbReference type="SMART" id="SM00407">
    <property type="entry name" value="IGc1"/>
    <property type="match status" value="1"/>
</dbReference>
<dbReference type="PROSITE" id="PS00290">
    <property type="entry name" value="IG_MHC"/>
    <property type="match status" value="1"/>
</dbReference>
<evidence type="ECO:0000256" key="1">
    <source>
        <dbReference type="ARBA" id="ARBA00023319"/>
    </source>
</evidence>
<proteinExistence type="predicted"/>
<evidence type="ECO:0000313" key="4">
    <source>
        <dbReference type="Proteomes" id="UP000228934"/>
    </source>
</evidence>
<feature type="domain" description="Ig-like" evidence="2">
    <location>
        <begin position="121"/>
        <end position="226"/>
    </location>
</feature>
<reference evidence="4" key="1">
    <citation type="journal article" date="2017" name="Nat. Commun.">
        <title>The North American bullfrog draft genome provides insight into hormonal regulation of long noncoding RNA.</title>
        <authorList>
            <person name="Hammond S.A."/>
            <person name="Warren R.L."/>
            <person name="Vandervalk B.P."/>
            <person name="Kucuk E."/>
            <person name="Khan H."/>
            <person name="Gibb E.A."/>
            <person name="Pandoh P."/>
            <person name="Kirk H."/>
            <person name="Zhao Y."/>
            <person name="Jones M."/>
            <person name="Mungall A.J."/>
            <person name="Coope R."/>
            <person name="Pleasance S."/>
            <person name="Moore R.A."/>
            <person name="Holt R.A."/>
            <person name="Round J.M."/>
            <person name="Ohora S."/>
            <person name="Walle B.V."/>
            <person name="Veldhoen N."/>
            <person name="Helbing C.C."/>
            <person name="Birol I."/>
        </authorList>
    </citation>
    <scope>NUCLEOTIDE SEQUENCE [LARGE SCALE GENOMIC DNA]</scope>
</reference>
<evidence type="ECO:0000259" key="2">
    <source>
        <dbReference type="PROSITE" id="PS50835"/>
    </source>
</evidence>
<accession>A0A2G9Q9V3</accession>
<dbReference type="AlphaFoldDB" id="A0A2G9Q9V3"/>
<dbReference type="SUPFAM" id="SSF48726">
    <property type="entry name" value="Immunoglobulin"/>
    <property type="match status" value="2"/>
</dbReference>
<gene>
    <name evidence="3" type="ORF">AB205_0163610</name>
</gene>
<evidence type="ECO:0000313" key="3">
    <source>
        <dbReference type="EMBL" id="PIO12392.1"/>
    </source>
</evidence>